<evidence type="ECO:0000313" key="9">
    <source>
        <dbReference type="EMBL" id="MEY8245516.1"/>
    </source>
</evidence>
<feature type="domain" description="Response regulatory" evidence="8">
    <location>
        <begin position="1"/>
        <end position="119"/>
    </location>
</feature>
<comment type="caution">
    <text evidence="9">The sequence shown here is derived from an EMBL/GenBank/DDBJ whole genome shotgun (WGS) entry which is preliminary data.</text>
</comment>
<dbReference type="InterPro" id="IPR003593">
    <property type="entry name" value="AAA+_ATPase"/>
</dbReference>
<evidence type="ECO:0000256" key="6">
    <source>
        <dbReference type="PROSITE-ProRule" id="PRU00169"/>
    </source>
</evidence>
<keyword evidence="5" id="KW-0804">Transcription</keyword>
<dbReference type="SUPFAM" id="SSF46689">
    <property type="entry name" value="Homeodomain-like"/>
    <property type="match status" value="1"/>
</dbReference>
<dbReference type="InterPro" id="IPR025944">
    <property type="entry name" value="Sigma_54_int_dom_CS"/>
</dbReference>
<dbReference type="PROSITE" id="PS50110">
    <property type="entry name" value="RESPONSE_REGULATORY"/>
    <property type="match status" value="1"/>
</dbReference>
<dbReference type="Gene3D" id="3.40.50.2300">
    <property type="match status" value="1"/>
</dbReference>
<evidence type="ECO:0000256" key="1">
    <source>
        <dbReference type="ARBA" id="ARBA00022741"/>
    </source>
</evidence>
<dbReference type="Gene3D" id="1.10.8.60">
    <property type="match status" value="1"/>
</dbReference>
<organism evidence="9 10">
    <name type="scientific">Heminiphilus faecis</name>
    <dbReference type="NCBI Taxonomy" id="2601703"/>
    <lineage>
        <taxon>Bacteria</taxon>
        <taxon>Pseudomonadati</taxon>
        <taxon>Bacteroidota</taxon>
        <taxon>Bacteroidia</taxon>
        <taxon>Bacteroidales</taxon>
        <taxon>Muribaculaceae</taxon>
        <taxon>Heminiphilus</taxon>
    </lineage>
</organism>
<dbReference type="PANTHER" id="PTHR32071:SF57">
    <property type="entry name" value="C4-DICARBOXYLATE TRANSPORT TRANSCRIPTIONAL REGULATORY PROTEIN DCTD"/>
    <property type="match status" value="1"/>
</dbReference>
<dbReference type="Proteomes" id="UP001565200">
    <property type="component" value="Unassembled WGS sequence"/>
</dbReference>
<name>A0ABV4CVY4_9BACT</name>
<dbReference type="Gene3D" id="3.40.50.300">
    <property type="entry name" value="P-loop containing nucleotide triphosphate hydrolases"/>
    <property type="match status" value="1"/>
</dbReference>
<dbReference type="InterPro" id="IPR025943">
    <property type="entry name" value="Sigma_54_int_dom_ATP-bd_2"/>
</dbReference>
<reference evidence="9 10" key="1">
    <citation type="submission" date="2024-03" db="EMBL/GenBank/DDBJ databases">
        <title>Mouse gut bacterial collection (mGBC) of GemPharmatech.</title>
        <authorList>
            <person name="He Y."/>
            <person name="Dong L."/>
            <person name="Wu D."/>
            <person name="Gao X."/>
            <person name="Lin Z."/>
        </authorList>
    </citation>
    <scope>NUCLEOTIDE SEQUENCE [LARGE SCALE GENOMIC DNA]</scope>
    <source>
        <strain evidence="9 10">54-13</strain>
    </source>
</reference>
<keyword evidence="1" id="KW-0547">Nucleotide-binding</keyword>
<evidence type="ECO:0000256" key="3">
    <source>
        <dbReference type="ARBA" id="ARBA00023015"/>
    </source>
</evidence>
<dbReference type="PROSITE" id="PS50045">
    <property type="entry name" value="SIGMA54_INTERACT_4"/>
    <property type="match status" value="1"/>
</dbReference>
<dbReference type="PRINTS" id="PR01590">
    <property type="entry name" value="HTHFIS"/>
</dbReference>
<feature type="domain" description="Sigma-54 factor interaction" evidence="7">
    <location>
        <begin position="138"/>
        <end position="367"/>
    </location>
</feature>
<keyword evidence="10" id="KW-1185">Reference proteome</keyword>
<dbReference type="InterPro" id="IPR009057">
    <property type="entry name" value="Homeodomain-like_sf"/>
</dbReference>
<feature type="modified residue" description="4-aspartylphosphate" evidence="6">
    <location>
        <position position="50"/>
    </location>
</feature>
<dbReference type="CDD" id="cd00009">
    <property type="entry name" value="AAA"/>
    <property type="match status" value="1"/>
</dbReference>
<dbReference type="Pfam" id="PF00158">
    <property type="entry name" value="Sigma54_activat"/>
    <property type="match status" value="1"/>
</dbReference>
<dbReference type="InterPro" id="IPR001789">
    <property type="entry name" value="Sig_transdc_resp-reg_receiver"/>
</dbReference>
<keyword evidence="4" id="KW-0238">DNA-binding</keyword>
<dbReference type="PANTHER" id="PTHR32071">
    <property type="entry name" value="TRANSCRIPTIONAL REGULATORY PROTEIN"/>
    <property type="match status" value="1"/>
</dbReference>
<dbReference type="Gene3D" id="1.10.10.60">
    <property type="entry name" value="Homeodomain-like"/>
    <property type="match status" value="1"/>
</dbReference>
<proteinExistence type="predicted"/>
<evidence type="ECO:0000256" key="2">
    <source>
        <dbReference type="ARBA" id="ARBA00022840"/>
    </source>
</evidence>
<gene>
    <name evidence="9" type="ORF">AAK873_07780</name>
</gene>
<evidence type="ECO:0000256" key="5">
    <source>
        <dbReference type="ARBA" id="ARBA00023163"/>
    </source>
</evidence>
<keyword evidence="3" id="KW-0805">Transcription regulation</keyword>
<dbReference type="InterPro" id="IPR027417">
    <property type="entry name" value="P-loop_NTPase"/>
</dbReference>
<dbReference type="InterPro" id="IPR058031">
    <property type="entry name" value="AAA_lid_NorR"/>
</dbReference>
<accession>A0ABV4CVY4</accession>
<evidence type="ECO:0000256" key="4">
    <source>
        <dbReference type="ARBA" id="ARBA00023125"/>
    </source>
</evidence>
<dbReference type="InterPro" id="IPR002078">
    <property type="entry name" value="Sigma_54_int"/>
</dbReference>
<dbReference type="RefSeq" id="WP_121699850.1">
    <property type="nucleotide sequence ID" value="NZ_JBCLPP010000018.1"/>
</dbReference>
<keyword evidence="6" id="KW-0597">Phosphoprotein</keyword>
<evidence type="ECO:0000313" key="10">
    <source>
        <dbReference type="Proteomes" id="UP001565200"/>
    </source>
</evidence>
<dbReference type="SMART" id="SM00448">
    <property type="entry name" value="REC"/>
    <property type="match status" value="1"/>
</dbReference>
<dbReference type="InterPro" id="IPR011006">
    <property type="entry name" value="CheY-like_superfamily"/>
</dbReference>
<keyword evidence="2" id="KW-0067">ATP-binding</keyword>
<dbReference type="Pfam" id="PF25601">
    <property type="entry name" value="AAA_lid_14"/>
    <property type="match status" value="1"/>
</dbReference>
<dbReference type="SMART" id="SM00382">
    <property type="entry name" value="AAA"/>
    <property type="match status" value="1"/>
</dbReference>
<sequence>MILVVDDDNAIRLSLKMLLQRAGYEVVSVAGPVEAMDVVRSTAPQLVLLDMNFSRATSGDEGLTLLKQMKIFRPDMPVILMTAWGSIPLAVEGIHAGAFDFITKPWDNRNVLEHVKAALDIAGHNDGVVTKEFDRSGIIGDSPSLNKVLDTIRRVARTDASVLIMGENGTGKELIAEAIHRNSLRAGKPFVKVNLGGISQSLFESEMFGHKKGAFTGAVADRTGRFALADGGTIFLDEIGDLDLGSQVKLLRVLQEHTFEVLGDSRPRKVDIRVVCATNADLNKMVADRTFREDLFYRINLITAVLPALRERPEDIPLLVRHFADEYCRSCRLPKVEITSGAMAYLASLPYPGNIRELKNIVERTLIVGGTDVYDRRHFEELYLQLPHDPAVQLQSSEKLEDVERRTIMNMLVKHNYNMSRTAAALGISRQTLYRRMDKFGIDYEV</sequence>
<dbReference type="Pfam" id="PF02954">
    <property type="entry name" value="HTH_8"/>
    <property type="match status" value="1"/>
</dbReference>
<dbReference type="SUPFAM" id="SSF52540">
    <property type="entry name" value="P-loop containing nucleoside triphosphate hydrolases"/>
    <property type="match status" value="1"/>
</dbReference>
<protein>
    <submittedName>
        <fullName evidence="9">Sigma-54 dependent transcriptional regulator</fullName>
    </submittedName>
</protein>
<dbReference type="InterPro" id="IPR002197">
    <property type="entry name" value="HTH_Fis"/>
</dbReference>
<dbReference type="PROSITE" id="PS00688">
    <property type="entry name" value="SIGMA54_INTERACT_3"/>
    <property type="match status" value="1"/>
</dbReference>
<evidence type="ECO:0000259" key="8">
    <source>
        <dbReference type="PROSITE" id="PS50110"/>
    </source>
</evidence>
<dbReference type="EMBL" id="JBCLPP010000018">
    <property type="protein sequence ID" value="MEY8245516.1"/>
    <property type="molecule type" value="Genomic_DNA"/>
</dbReference>
<evidence type="ECO:0000259" key="7">
    <source>
        <dbReference type="PROSITE" id="PS50045"/>
    </source>
</evidence>
<dbReference type="Pfam" id="PF00072">
    <property type="entry name" value="Response_reg"/>
    <property type="match status" value="1"/>
</dbReference>
<dbReference type="PROSITE" id="PS00676">
    <property type="entry name" value="SIGMA54_INTERACT_2"/>
    <property type="match status" value="1"/>
</dbReference>
<dbReference type="SUPFAM" id="SSF52172">
    <property type="entry name" value="CheY-like"/>
    <property type="match status" value="1"/>
</dbReference>